<dbReference type="EMBL" id="CP015641">
    <property type="protein sequence ID" value="ANF25859.1"/>
    <property type="molecule type" value="Genomic_DNA"/>
</dbReference>
<organism evidence="1 2">
    <name type="scientific">Stutzerimonas stutzeri</name>
    <name type="common">Pseudomonas stutzeri</name>
    <dbReference type="NCBI Taxonomy" id="316"/>
    <lineage>
        <taxon>Bacteria</taxon>
        <taxon>Pseudomonadati</taxon>
        <taxon>Pseudomonadota</taxon>
        <taxon>Gammaproteobacteria</taxon>
        <taxon>Pseudomonadales</taxon>
        <taxon>Pseudomonadaceae</taxon>
        <taxon>Stutzerimonas</taxon>
    </lineage>
</organism>
<reference evidence="1 2" key="1">
    <citation type="submission" date="2016-05" db="EMBL/GenBank/DDBJ databases">
        <title>Genome sequence of Pseudomonas stutzeri 273 and identification of the exopolysaccharide biosynthesis locus.</title>
        <authorList>
            <person name="Wu S."/>
            <person name="Sun C."/>
        </authorList>
    </citation>
    <scope>NUCLEOTIDE SEQUENCE [LARGE SCALE GENOMIC DNA]</scope>
    <source>
        <strain evidence="1 2">273</strain>
    </source>
</reference>
<evidence type="ECO:0000313" key="1">
    <source>
        <dbReference type="EMBL" id="ANF25859.1"/>
    </source>
</evidence>
<accession>A0A172WRF6</accession>
<sequence length="115" mass="12781">MGSPFNRARIRAMVHLDHGGEKSVNWQGPSLAHRGSLGIRTAHPFHATGTWPPDRRHSASLDIRLFMSGLKKIRRVGNAKLTHRFHSGRVPRTPAQTSVENASQFSTLLILRLAS</sequence>
<evidence type="ECO:0000313" key="2">
    <source>
        <dbReference type="Proteomes" id="UP000077787"/>
    </source>
</evidence>
<name>A0A172WRF6_STUST</name>
<proteinExistence type="predicted"/>
<protein>
    <submittedName>
        <fullName evidence="1">Uncharacterized protein</fullName>
    </submittedName>
</protein>
<dbReference type="Proteomes" id="UP000077787">
    <property type="component" value="Chromosome"/>
</dbReference>
<gene>
    <name evidence="1" type="ORF">PS273GM_12245</name>
</gene>
<dbReference type="AlphaFoldDB" id="A0A172WRF6"/>